<evidence type="ECO:0000313" key="2">
    <source>
        <dbReference type="Proteomes" id="UP000494115"/>
    </source>
</evidence>
<gene>
    <name evidence="1" type="ORF">LMG28138_01763</name>
</gene>
<name>A0A6S7BA95_9BURK</name>
<dbReference type="RefSeq" id="WP_175104375.1">
    <property type="nucleotide sequence ID" value="NZ_CADIKM010000006.1"/>
</dbReference>
<accession>A0A6S7BA95</accession>
<reference evidence="1 2" key="1">
    <citation type="submission" date="2020-04" db="EMBL/GenBank/DDBJ databases">
        <authorList>
            <person name="De Canck E."/>
        </authorList>
    </citation>
    <scope>NUCLEOTIDE SEQUENCE [LARGE SCALE GENOMIC DNA]</scope>
    <source>
        <strain evidence="1 2">LMG 28138</strain>
    </source>
</reference>
<proteinExistence type="predicted"/>
<protein>
    <submittedName>
        <fullName evidence="1">Uncharacterized protein</fullName>
    </submittedName>
</protein>
<dbReference type="Proteomes" id="UP000494115">
    <property type="component" value="Unassembled WGS sequence"/>
</dbReference>
<organism evidence="1 2">
    <name type="scientific">Pararobbsia alpina</name>
    <dbReference type="NCBI Taxonomy" id="621374"/>
    <lineage>
        <taxon>Bacteria</taxon>
        <taxon>Pseudomonadati</taxon>
        <taxon>Pseudomonadota</taxon>
        <taxon>Betaproteobacteria</taxon>
        <taxon>Burkholderiales</taxon>
        <taxon>Burkholderiaceae</taxon>
        <taxon>Pararobbsia</taxon>
    </lineage>
</organism>
<sequence>MNPSQAGVGVALSAYCALYNSGSLVLLSGAMPVTPETALSGNTTLCTGVYSATAYGAPAFSAPNMVTTASFTAGSYNPVAGGSCTFARGYKSDGTSVEGDFTVGSAWIASQAVVLGQYCLSGGNTYKCTTAGTSSGTTPSGTTTFTDGTAVWTYQGAGQLFDALISNPIIQLGVPVSLTQTMKMPAV</sequence>
<evidence type="ECO:0000313" key="1">
    <source>
        <dbReference type="EMBL" id="CAB3784209.1"/>
    </source>
</evidence>
<dbReference type="AlphaFoldDB" id="A0A6S7BA95"/>
<dbReference type="EMBL" id="CADIKM010000006">
    <property type="protein sequence ID" value="CAB3784209.1"/>
    <property type="molecule type" value="Genomic_DNA"/>
</dbReference>
<keyword evidence="2" id="KW-1185">Reference proteome</keyword>